<evidence type="ECO:0000256" key="3">
    <source>
        <dbReference type="ARBA" id="ARBA00022525"/>
    </source>
</evidence>
<protein>
    <recommendedName>
        <fullName evidence="15">Peptidase S1 domain-containing protein</fullName>
    </recommendedName>
</protein>
<evidence type="ECO:0000256" key="10">
    <source>
        <dbReference type="ARBA" id="ARBA00023180"/>
    </source>
</evidence>
<dbReference type="FunFam" id="2.40.10.10:FF:000054">
    <property type="entry name" value="Complement C1r subcomponent"/>
    <property type="match status" value="1"/>
</dbReference>
<name>A0A8S0Z3H2_ARCPL</name>
<organism evidence="16 17">
    <name type="scientific">Arctia plantaginis</name>
    <name type="common">Wood tiger moth</name>
    <name type="synonym">Phalaena plantaginis</name>
    <dbReference type="NCBI Taxonomy" id="874455"/>
    <lineage>
        <taxon>Eukaryota</taxon>
        <taxon>Metazoa</taxon>
        <taxon>Ecdysozoa</taxon>
        <taxon>Arthropoda</taxon>
        <taxon>Hexapoda</taxon>
        <taxon>Insecta</taxon>
        <taxon>Pterygota</taxon>
        <taxon>Neoptera</taxon>
        <taxon>Endopterygota</taxon>
        <taxon>Lepidoptera</taxon>
        <taxon>Glossata</taxon>
        <taxon>Ditrysia</taxon>
        <taxon>Noctuoidea</taxon>
        <taxon>Erebidae</taxon>
        <taxon>Arctiinae</taxon>
        <taxon>Arctia</taxon>
    </lineage>
</organism>
<feature type="domain" description="Peptidase S1" evidence="15">
    <location>
        <begin position="307"/>
        <end position="579"/>
    </location>
</feature>
<keyword evidence="9" id="KW-1015">Disulfide bond</keyword>
<dbReference type="PANTHER" id="PTHR24276:SF91">
    <property type="entry name" value="AT26814P-RELATED"/>
    <property type="match status" value="1"/>
</dbReference>
<comment type="similarity">
    <text evidence="2">Belongs to the peptidase S1 family.</text>
</comment>
<dbReference type="PROSITE" id="PS00134">
    <property type="entry name" value="TRYPSIN_HIS"/>
    <property type="match status" value="3"/>
</dbReference>
<evidence type="ECO:0000256" key="11">
    <source>
        <dbReference type="ARBA" id="ARBA00023240"/>
    </source>
</evidence>
<dbReference type="GO" id="GO:0005576">
    <property type="term" value="C:extracellular region"/>
    <property type="evidence" value="ECO:0007669"/>
    <property type="project" value="UniProtKB-SubCell"/>
</dbReference>
<comment type="function">
    <text evidence="12">Fibrinolytic activity; shows preferential cleavage of Arg-Gly bonds in all three fibrinogen chains. Contact with the caterpillars causes severe bleeding, due the anticoagulant effect of the protein.</text>
</comment>
<comment type="caution">
    <text evidence="16">The sequence shown here is derived from an EMBL/GenBank/DDBJ whole genome shotgun (WGS) entry which is preliminary data.</text>
</comment>
<dbReference type="SMART" id="SM00020">
    <property type="entry name" value="Tryp_SPc"/>
    <property type="match status" value="5"/>
</dbReference>
<keyword evidence="11" id="KW-1199">Hemostasis impairing toxin</keyword>
<dbReference type="InterPro" id="IPR001254">
    <property type="entry name" value="Trypsin_dom"/>
</dbReference>
<keyword evidence="8 14" id="KW-0720">Serine protease</keyword>
<sequence length="1417" mass="157285">MVSVLKITRLITVVQLCSILFISVSAKSAAFDFKEVVKLNKRVGERMIDKCARRVFDGNRANSRDLPYQVTIRKEFDNGRQWWSVCGGAIITGLHVITVAHCFADVLEPQRNGNLSTYRVIAGTTRSNILLYGDMEQRKSLLRELEKHLETWMTIAACHEHILYRQDVEDINNVAILQLTKAFVFSDTIKAIRMITDDTFYSVKLSPGSLCLVSGYGAYEMFTVSTFLKMACIPIVDFTKCKNSFYNKLRSNITQICAGSTGTVERTLKKSTCTGDAGGPLVCEGLLVGVVSYLQGNCYSTPGIYTLLSGYTIAPYSPFKLVEASASSSFAKVALRRVVQRGRRWVLFCGGAIVTPKHVATAAHCFEAMRLRQTRVIAGTVASSVLVRGRSKFERLASLMEIQRTETWRKIAKCYEHSRYNRKKIVNDFAVLQIEKAFIFSSVVQPIPILTAKVEESVMVPDDTLCLVSGYGLMEYRQHSLTLRKVCVPTVSYASCARFYRLASDKTQVCAGSRGKDSCQGDSGGPMTCKGYLIGLVSFGGKCGEAPGVYTRKFVFAKKISTFDNNTFDFREIVKENERYPSLTNICQLRIYGGVTATRTDVPYQVALRREENGGQLWIAICGGAIVTENYVLTAAHCLEIPRSNIRSYRVIAGTIRSSVYLFGDIASRTASLQEFQAKETWRRIAEYYKHAFYNRKTIRNDIGVILLDKPLEFSEFIKPIRMINGETPIESETLCTTSGFGLMEWTKPSPFLRYVCVPVVPFYSCKKHFDPMLYSSYTQICAGSYGKDSCQGDSGGPMACKGLLVGLVSFGARCGEAPGVYTLVSDMGYCYLDMSDLDFRDVILQNRKYPPLEDRCHLRVYGGVTAAAGDIPYQVAIRKQKNQGRVWSVFCGGAIVTTTHVVTAAHCFDSLGPDFLNTTRVIAGTVSSNINLFGNKNARRVLLEELETTETWRQIAECYIHADYNKAKIRNDFAVLVLDQPVVFSNSIKPIRMADYNTKLQADTPCTTSGYGLMDGSKPSPSLRYVCIPLVLYTKCKQTFPILHSSYTQICAGSEGKDSCQGDSGGPMACKGVLIGLVSFGAKCGKAPGVYTLISGFTKGNRIPLVKSFSTPMSNAEGSKKSNKPFDFRDVVQENKKYTGMPNICQFRIYGGMVASQDDVPYQVVINRKFNFEKTWINLCGGAIITKKHVLSAAHCFQSKSRKHLQAMRVVAGAGQSALRIVYDKYDRRSLVRRLNVTGIWRRIADWYNHAKYEKNTVVNDIAVLVLLQKMKFSDKIYPVRMITGDTKLTQETLCVTSGFGLTEENKLSSVLQMVCVPIIPLSACKKIYSGLYLSDEVQICAGSYGKDSCQGDSGGPLVCKGILTGIVSFGADCGLSPGIYTSIASYTTEREVDLPIASPRPCTPNHRKYVYHKRI</sequence>
<evidence type="ECO:0000256" key="1">
    <source>
        <dbReference type="ARBA" id="ARBA00004239"/>
    </source>
</evidence>
<keyword evidence="10" id="KW-0325">Glycoprotein</keyword>
<dbReference type="GO" id="GO:0004252">
    <property type="term" value="F:serine-type endopeptidase activity"/>
    <property type="evidence" value="ECO:0007669"/>
    <property type="project" value="InterPro"/>
</dbReference>
<dbReference type="PROSITE" id="PS00135">
    <property type="entry name" value="TRYPSIN_SER"/>
    <property type="match status" value="4"/>
</dbReference>
<keyword evidence="6" id="KW-0732">Signal</keyword>
<evidence type="ECO:0000256" key="12">
    <source>
        <dbReference type="ARBA" id="ARBA00055534"/>
    </source>
</evidence>
<dbReference type="PRINTS" id="PR00722">
    <property type="entry name" value="CHYMOTRYPSIN"/>
</dbReference>
<dbReference type="Gene3D" id="2.40.10.10">
    <property type="entry name" value="Trypsin-like serine proteases"/>
    <property type="match status" value="6"/>
</dbReference>
<dbReference type="PANTHER" id="PTHR24276">
    <property type="entry name" value="POLYSERASE-RELATED"/>
    <property type="match status" value="1"/>
</dbReference>
<dbReference type="GO" id="GO:0006508">
    <property type="term" value="P:proteolysis"/>
    <property type="evidence" value="ECO:0007669"/>
    <property type="project" value="UniProtKB-KW"/>
</dbReference>
<evidence type="ECO:0000313" key="16">
    <source>
        <dbReference type="EMBL" id="CAB3227028.1"/>
    </source>
</evidence>
<dbReference type="OrthoDB" id="10051896at2759"/>
<keyword evidence="13" id="KW-1205">Fibrinolytic toxin</keyword>
<dbReference type="InterPro" id="IPR050430">
    <property type="entry name" value="Peptidase_S1"/>
</dbReference>
<dbReference type="EMBL" id="CADEBC010000232">
    <property type="protein sequence ID" value="CAB3227028.1"/>
    <property type="molecule type" value="Genomic_DNA"/>
</dbReference>
<gene>
    <name evidence="16" type="ORF">APLA_LOCUS3199</name>
</gene>
<evidence type="ECO:0000256" key="13">
    <source>
        <dbReference type="ARBA" id="ARBA00084094"/>
    </source>
</evidence>
<dbReference type="InterPro" id="IPR033116">
    <property type="entry name" value="TRYPSIN_SER"/>
</dbReference>
<evidence type="ECO:0000256" key="9">
    <source>
        <dbReference type="ARBA" id="ARBA00023157"/>
    </source>
</evidence>
<dbReference type="InterPro" id="IPR009003">
    <property type="entry name" value="Peptidase_S1_PA"/>
</dbReference>
<evidence type="ECO:0000256" key="8">
    <source>
        <dbReference type="ARBA" id="ARBA00022825"/>
    </source>
</evidence>
<keyword evidence="7 14" id="KW-0378">Hydrolase</keyword>
<keyword evidence="4" id="KW-0800">Toxin</keyword>
<dbReference type="InterPro" id="IPR018114">
    <property type="entry name" value="TRYPSIN_HIS"/>
</dbReference>
<dbReference type="InterPro" id="IPR043504">
    <property type="entry name" value="Peptidase_S1_PA_chymotrypsin"/>
</dbReference>
<reference evidence="16 17" key="1">
    <citation type="submission" date="2020-04" db="EMBL/GenBank/DDBJ databases">
        <authorList>
            <person name="Wallbank WR R."/>
            <person name="Pardo Diaz C."/>
            <person name="Kozak K."/>
            <person name="Martin S."/>
            <person name="Jiggins C."/>
            <person name="Moest M."/>
            <person name="Warren A I."/>
            <person name="Byers J.R.P. K."/>
            <person name="Montejo-Kovacevich G."/>
            <person name="Yen C E."/>
        </authorList>
    </citation>
    <scope>NUCLEOTIDE SEQUENCE [LARGE SCALE GENOMIC DNA]</scope>
</reference>
<feature type="domain" description="Peptidase S1" evidence="15">
    <location>
        <begin position="1150"/>
        <end position="1417"/>
    </location>
</feature>
<dbReference type="CDD" id="cd00190">
    <property type="entry name" value="Tryp_SPc"/>
    <property type="match status" value="5"/>
</dbReference>
<evidence type="ECO:0000256" key="2">
    <source>
        <dbReference type="ARBA" id="ARBA00007664"/>
    </source>
</evidence>
<evidence type="ECO:0000256" key="14">
    <source>
        <dbReference type="RuleBase" id="RU363034"/>
    </source>
</evidence>
<comment type="subcellular location">
    <subcellularLocation>
        <location evidence="1">Secreted</location>
        <location evidence="1">Extracellular space</location>
    </subcellularLocation>
</comment>
<evidence type="ECO:0000256" key="7">
    <source>
        <dbReference type="ARBA" id="ARBA00022801"/>
    </source>
</evidence>
<dbReference type="Proteomes" id="UP000494106">
    <property type="component" value="Unassembled WGS sequence"/>
</dbReference>
<evidence type="ECO:0000256" key="5">
    <source>
        <dbReference type="ARBA" id="ARBA00022670"/>
    </source>
</evidence>
<evidence type="ECO:0000256" key="6">
    <source>
        <dbReference type="ARBA" id="ARBA00022729"/>
    </source>
</evidence>
<proteinExistence type="inferred from homology"/>
<dbReference type="SUPFAM" id="SSF50494">
    <property type="entry name" value="Trypsin-like serine proteases"/>
    <property type="match status" value="5"/>
</dbReference>
<feature type="domain" description="Peptidase S1" evidence="15">
    <location>
        <begin position="55"/>
        <end position="311"/>
    </location>
</feature>
<dbReference type="PROSITE" id="PS50240">
    <property type="entry name" value="TRYPSIN_DOM"/>
    <property type="match status" value="5"/>
</dbReference>
<evidence type="ECO:0000259" key="15">
    <source>
        <dbReference type="PROSITE" id="PS50240"/>
    </source>
</evidence>
<dbReference type="GO" id="GO:0090729">
    <property type="term" value="F:toxin activity"/>
    <property type="evidence" value="ECO:0007669"/>
    <property type="project" value="UniProtKB-KW"/>
</dbReference>
<feature type="domain" description="Peptidase S1" evidence="15">
    <location>
        <begin position="591"/>
        <end position="849"/>
    </location>
</feature>
<keyword evidence="3" id="KW-0964">Secreted</keyword>
<accession>A0A8S0Z3H2</accession>
<dbReference type="FunFam" id="2.40.10.10:FF:000068">
    <property type="entry name" value="transmembrane protease serine 2"/>
    <property type="match status" value="1"/>
</dbReference>
<feature type="domain" description="Peptidase S1" evidence="15">
    <location>
        <begin position="861"/>
        <end position="1138"/>
    </location>
</feature>
<keyword evidence="17" id="KW-1185">Reference proteome</keyword>
<evidence type="ECO:0000256" key="4">
    <source>
        <dbReference type="ARBA" id="ARBA00022656"/>
    </source>
</evidence>
<dbReference type="Pfam" id="PF00089">
    <property type="entry name" value="Trypsin"/>
    <property type="match status" value="5"/>
</dbReference>
<keyword evidence="5 14" id="KW-0645">Protease</keyword>
<dbReference type="InterPro" id="IPR001314">
    <property type="entry name" value="Peptidase_S1A"/>
</dbReference>
<evidence type="ECO:0000313" key="17">
    <source>
        <dbReference type="Proteomes" id="UP000494106"/>
    </source>
</evidence>